<dbReference type="GO" id="GO:0008641">
    <property type="term" value="F:ubiquitin-like modifier activating enzyme activity"/>
    <property type="evidence" value="ECO:0007669"/>
    <property type="project" value="InterPro"/>
</dbReference>
<dbReference type="PANTHER" id="PTHR10953">
    <property type="entry name" value="UBIQUITIN-ACTIVATING ENZYME E1"/>
    <property type="match status" value="1"/>
</dbReference>
<gene>
    <name evidence="6" type="ORF">H9L06_10260</name>
</gene>
<dbReference type="InterPro" id="IPR000594">
    <property type="entry name" value="ThiF_NAD_FAD-bd"/>
</dbReference>
<dbReference type="Pfam" id="PF00899">
    <property type="entry name" value="ThiF"/>
    <property type="match status" value="1"/>
</dbReference>
<dbReference type="GO" id="GO:0005829">
    <property type="term" value="C:cytosol"/>
    <property type="evidence" value="ECO:0007669"/>
    <property type="project" value="TreeGrafter"/>
</dbReference>
<dbReference type="AlphaFoldDB" id="A0A7G9S429"/>
<dbReference type="KEGG" id="ldn:H9L06_10260"/>
<dbReference type="GO" id="GO:0016779">
    <property type="term" value="F:nucleotidyltransferase activity"/>
    <property type="evidence" value="ECO:0007669"/>
    <property type="project" value="UniProtKB-KW"/>
</dbReference>
<evidence type="ECO:0000313" key="7">
    <source>
        <dbReference type="Proteomes" id="UP000515934"/>
    </source>
</evidence>
<dbReference type="RefSeq" id="WP_187555074.1">
    <property type="nucleotide sequence ID" value="NZ_CP060716.1"/>
</dbReference>
<dbReference type="CDD" id="cd00757">
    <property type="entry name" value="ThiF_MoeB_HesA_family"/>
    <property type="match status" value="1"/>
</dbReference>
<keyword evidence="1 6" id="KW-0808">Transferase</keyword>
<protein>
    <submittedName>
        <fullName evidence="6">ThiF family adenylyltransferase</fullName>
    </submittedName>
</protein>
<evidence type="ECO:0000256" key="2">
    <source>
        <dbReference type="ARBA" id="ARBA00022741"/>
    </source>
</evidence>
<dbReference type="Gene3D" id="3.40.50.720">
    <property type="entry name" value="NAD(P)-binding Rossmann-like Domain"/>
    <property type="match status" value="1"/>
</dbReference>
<dbReference type="SMART" id="SM00450">
    <property type="entry name" value="RHOD"/>
    <property type="match status" value="1"/>
</dbReference>
<dbReference type="InterPro" id="IPR045886">
    <property type="entry name" value="ThiF/MoeB/HesA"/>
</dbReference>
<feature type="region of interest" description="Disordered" evidence="4">
    <location>
        <begin position="1"/>
        <end position="28"/>
    </location>
</feature>
<dbReference type="InterPro" id="IPR035985">
    <property type="entry name" value="Ubiquitin-activating_enz"/>
</dbReference>
<keyword evidence="2" id="KW-0547">Nucleotide-binding</keyword>
<dbReference type="CDD" id="cd00158">
    <property type="entry name" value="RHOD"/>
    <property type="match status" value="1"/>
</dbReference>
<dbReference type="InterPro" id="IPR036873">
    <property type="entry name" value="Rhodanese-like_dom_sf"/>
</dbReference>
<dbReference type="FunFam" id="3.40.50.720:FF:000033">
    <property type="entry name" value="Adenylyltransferase and sulfurtransferase MOCS3"/>
    <property type="match status" value="1"/>
</dbReference>
<organism evidence="6 7">
    <name type="scientific">Leucobacter denitrificans</name>
    <dbReference type="NCBI Taxonomy" id="683042"/>
    <lineage>
        <taxon>Bacteria</taxon>
        <taxon>Bacillati</taxon>
        <taxon>Actinomycetota</taxon>
        <taxon>Actinomycetes</taxon>
        <taxon>Micrococcales</taxon>
        <taxon>Microbacteriaceae</taxon>
        <taxon>Leucobacter</taxon>
    </lineage>
</organism>
<dbReference type="SUPFAM" id="SSF69572">
    <property type="entry name" value="Activating enzymes of the ubiquitin-like proteins"/>
    <property type="match status" value="1"/>
</dbReference>
<dbReference type="GO" id="GO:0005524">
    <property type="term" value="F:ATP binding"/>
    <property type="evidence" value="ECO:0007669"/>
    <property type="project" value="UniProtKB-KW"/>
</dbReference>
<keyword evidence="6" id="KW-0548">Nucleotidyltransferase</keyword>
<dbReference type="GO" id="GO:0008146">
    <property type="term" value="F:sulfotransferase activity"/>
    <property type="evidence" value="ECO:0007669"/>
    <property type="project" value="TreeGrafter"/>
</dbReference>
<dbReference type="GO" id="GO:0004792">
    <property type="term" value="F:thiosulfate-cyanide sulfurtransferase activity"/>
    <property type="evidence" value="ECO:0007669"/>
    <property type="project" value="TreeGrafter"/>
</dbReference>
<dbReference type="PROSITE" id="PS50206">
    <property type="entry name" value="RHODANESE_3"/>
    <property type="match status" value="1"/>
</dbReference>
<evidence type="ECO:0000256" key="1">
    <source>
        <dbReference type="ARBA" id="ARBA00022679"/>
    </source>
</evidence>
<accession>A0A7G9S429</accession>
<feature type="domain" description="Rhodanese" evidence="5">
    <location>
        <begin position="294"/>
        <end position="383"/>
    </location>
</feature>
<keyword evidence="3" id="KW-0067">ATP-binding</keyword>
<keyword evidence="7" id="KW-1185">Reference proteome</keyword>
<name>A0A7G9S429_9MICO</name>
<dbReference type="PANTHER" id="PTHR10953:SF102">
    <property type="entry name" value="ADENYLYLTRANSFERASE AND SULFURTRANSFERASE MOCS3"/>
    <property type="match status" value="1"/>
</dbReference>
<dbReference type="Proteomes" id="UP000515934">
    <property type="component" value="Chromosome"/>
</dbReference>
<dbReference type="EMBL" id="CP060716">
    <property type="protein sequence ID" value="QNN62604.1"/>
    <property type="molecule type" value="Genomic_DNA"/>
</dbReference>
<evidence type="ECO:0000259" key="5">
    <source>
        <dbReference type="PROSITE" id="PS50206"/>
    </source>
</evidence>
<reference evidence="6 7" key="1">
    <citation type="submission" date="2020-08" db="EMBL/GenBank/DDBJ databases">
        <title>Genome sequence of Leucobacter denitrificans KACC 14055T.</title>
        <authorList>
            <person name="Hyun D.-W."/>
            <person name="Bae J.-W."/>
        </authorList>
    </citation>
    <scope>NUCLEOTIDE SEQUENCE [LARGE SCALE GENOMIC DNA]</scope>
    <source>
        <strain evidence="6 7">KACC 14055</strain>
    </source>
</reference>
<evidence type="ECO:0000256" key="3">
    <source>
        <dbReference type="ARBA" id="ARBA00022840"/>
    </source>
</evidence>
<evidence type="ECO:0000256" key="4">
    <source>
        <dbReference type="SAM" id="MobiDB-lite"/>
    </source>
</evidence>
<evidence type="ECO:0000313" key="6">
    <source>
        <dbReference type="EMBL" id="QNN62604.1"/>
    </source>
</evidence>
<proteinExistence type="predicted"/>
<dbReference type="InterPro" id="IPR001763">
    <property type="entry name" value="Rhodanese-like_dom"/>
</dbReference>
<dbReference type="Pfam" id="PF00581">
    <property type="entry name" value="Rhodanese"/>
    <property type="match status" value="1"/>
</dbReference>
<sequence length="393" mass="42060">MRSREADSPRPAPLVGPGPQLTRDQQERASRQMLLPDFGDEAQRRLQAARVLIVGAGGLGSASVPYLAGAGVGTIGIIDNDVVELSNLHRQIGHQTADLGRRKTTSLRETALALNPGTNVIEHDLRLTSSNALEIFSKYDLVIDGSDNFPTRYLVNDAASLAGIPLVWGSILGHHGQVSVAWHAYGPGYRDLFPQPPDPGDVVTCASGGVLPGLCGTIGSLLVTEAMKLITGSGEPLIGRVLVYDAMRASTREIRYGRDELAPKITELIDYELFCAGEQAPRSITATELIARLESGRPTLLDVRNADEREAARIVPSIAVPLPELEAGDLVESLEPGARVTVYCAKGPRSIRATNLLKEHGIDAEYLAGGIEQFAREAPQLIESGNESRLESA</sequence>
<dbReference type="Gene3D" id="3.40.250.10">
    <property type="entry name" value="Rhodanese-like domain"/>
    <property type="match status" value="1"/>
</dbReference>